<dbReference type="GO" id="GO:0005829">
    <property type="term" value="C:cytosol"/>
    <property type="evidence" value="ECO:0007669"/>
    <property type="project" value="TreeGrafter"/>
</dbReference>
<sequence length="101" mass="11310">MKEINLTKDNFDAEVLSSDKPVLVDFWAPWCGPCRMVLPIVEELAEELTDVKVCKVNVDEEQELAARFRVMTIPTLIVFKDGNAVNTSIGAKSKAEILKML</sequence>
<dbReference type="NCBIfam" id="TIGR01068">
    <property type="entry name" value="thioredoxin"/>
    <property type="match status" value="1"/>
</dbReference>
<feature type="site" description="Contributes to redox potential value" evidence="9">
    <location>
        <position position="33"/>
    </location>
</feature>
<feature type="site" description="Deprotonates C-terminal active site Cys" evidence="9">
    <location>
        <position position="25"/>
    </location>
</feature>
<evidence type="ECO:0000256" key="6">
    <source>
        <dbReference type="ARBA" id="ARBA00023284"/>
    </source>
</evidence>
<evidence type="ECO:0000256" key="9">
    <source>
        <dbReference type="PIRSR" id="PIRSR000077-1"/>
    </source>
</evidence>
<evidence type="ECO:0000313" key="13">
    <source>
        <dbReference type="Proteomes" id="UP000295718"/>
    </source>
</evidence>
<evidence type="ECO:0000259" key="11">
    <source>
        <dbReference type="PROSITE" id="PS51352"/>
    </source>
</evidence>
<dbReference type="AlphaFoldDB" id="A0A4R1R5C9"/>
<organism evidence="12 13">
    <name type="scientific">Kineothrix alysoides</name>
    <dbReference type="NCBI Taxonomy" id="1469948"/>
    <lineage>
        <taxon>Bacteria</taxon>
        <taxon>Bacillati</taxon>
        <taxon>Bacillota</taxon>
        <taxon>Clostridia</taxon>
        <taxon>Lachnospirales</taxon>
        <taxon>Lachnospiraceae</taxon>
        <taxon>Kineothrix</taxon>
    </lineage>
</organism>
<dbReference type="EMBL" id="SLUO01000002">
    <property type="protein sequence ID" value="TCL60492.1"/>
    <property type="molecule type" value="Genomic_DNA"/>
</dbReference>
<evidence type="ECO:0000256" key="5">
    <source>
        <dbReference type="ARBA" id="ARBA00023157"/>
    </source>
</evidence>
<dbReference type="SUPFAM" id="SSF52833">
    <property type="entry name" value="Thioredoxin-like"/>
    <property type="match status" value="1"/>
</dbReference>
<keyword evidence="4" id="KW-0249">Electron transport</keyword>
<dbReference type="InterPro" id="IPR013766">
    <property type="entry name" value="Thioredoxin_domain"/>
</dbReference>
<evidence type="ECO:0000256" key="7">
    <source>
        <dbReference type="NCBIfam" id="TIGR01068"/>
    </source>
</evidence>
<evidence type="ECO:0000256" key="8">
    <source>
        <dbReference type="PIRNR" id="PIRNR000077"/>
    </source>
</evidence>
<dbReference type="Pfam" id="PF00085">
    <property type="entry name" value="Thioredoxin"/>
    <property type="match status" value="1"/>
</dbReference>
<dbReference type="CDD" id="cd02947">
    <property type="entry name" value="TRX_family"/>
    <property type="match status" value="1"/>
</dbReference>
<dbReference type="Gene3D" id="3.40.30.10">
    <property type="entry name" value="Glutaredoxin"/>
    <property type="match status" value="1"/>
</dbReference>
<comment type="caution">
    <text evidence="12">The sequence shown here is derived from an EMBL/GenBank/DDBJ whole genome shotgun (WGS) entry which is preliminary data.</text>
</comment>
<feature type="active site" description="Nucleophile" evidence="9">
    <location>
        <position position="31"/>
    </location>
</feature>
<keyword evidence="6 10" id="KW-0676">Redox-active center</keyword>
<accession>A0A4R1R5C9</accession>
<dbReference type="InterPro" id="IPR036249">
    <property type="entry name" value="Thioredoxin-like_sf"/>
</dbReference>
<evidence type="ECO:0000313" key="12">
    <source>
        <dbReference type="EMBL" id="TCL60492.1"/>
    </source>
</evidence>
<protein>
    <recommendedName>
        <fullName evidence="2 7">Thioredoxin</fullName>
    </recommendedName>
</protein>
<evidence type="ECO:0000256" key="3">
    <source>
        <dbReference type="ARBA" id="ARBA00022448"/>
    </source>
</evidence>
<comment type="similarity">
    <text evidence="1 8">Belongs to the thioredoxin family.</text>
</comment>
<dbReference type="PROSITE" id="PS51352">
    <property type="entry name" value="THIOREDOXIN_2"/>
    <property type="match status" value="1"/>
</dbReference>
<feature type="disulfide bond" description="Redox-active" evidence="10">
    <location>
        <begin position="31"/>
        <end position="34"/>
    </location>
</feature>
<feature type="active site" description="Nucleophile" evidence="9">
    <location>
        <position position="34"/>
    </location>
</feature>
<proteinExistence type="inferred from homology"/>
<dbReference type="FunFam" id="3.40.30.10:FF:000001">
    <property type="entry name" value="Thioredoxin"/>
    <property type="match status" value="1"/>
</dbReference>
<evidence type="ECO:0000256" key="4">
    <source>
        <dbReference type="ARBA" id="ARBA00022982"/>
    </source>
</evidence>
<evidence type="ECO:0000256" key="1">
    <source>
        <dbReference type="ARBA" id="ARBA00008987"/>
    </source>
</evidence>
<evidence type="ECO:0000256" key="10">
    <source>
        <dbReference type="PIRSR" id="PIRSR000077-4"/>
    </source>
</evidence>
<gene>
    <name evidence="12" type="ORF">EDD76_102189</name>
</gene>
<keyword evidence="3" id="KW-0813">Transport</keyword>
<feature type="site" description="Contributes to redox potential value" evidence="9">
    <location>
        <position position="32"/>
    </location>
</feature>
<dbReference type="Proteomes" id="UP000295718">
    <property type="component" value="Unassembled WGS sequence"/>
</dbReference>
<feature type="domain" description="Thioredoxin" evidence="11">
    <location>
        <begin position="1"/>
        <end position="101"/>
    </location>
</feature>
<dbReference type="PRINTS" id="PR00421">
    <property type="entry name" value="THIOREDOXIN"/>
</dbReference>
<name>A0A4R1R5C9_9FIRM</name>
<dbReference type="GO" id="GO:0015035">
    <property type="term" value="F:protein-disulfide reductase activity"/>
    <property type="evidence" value="ECO:0007669"/>
    <property type="project" value="UniProtKB-UniRule"/>
</dbReference>
<dbReference type="STRING" id="1469948.GCA_000732725_00225"/>
<reference evidence="12 13" key="1">
    <citation type="submission" date="2019-03" db="EMBL/GenBank/DDBJ databases">
        <title>Genomic Encyclopedia of Type Strains, Phase IV (KMG-IV): sequencing the most valuable type-strain genomes for metagenomic binning, comparative biology and taxonomic classification.</title>
        <authorList>
            <person name="Goeker M."/>
        </authorList>
    </citation>
    <scope>NUCLEOTIDE SEQUENCE [LARGE SCALE GENOMIC DNA]</scope>
    <source>
        <strain evidence="12 13">DSM 100556</strain>
    </source>
</reference>
<dbReference type="PIRSF" id="PIRSF000077">
    <property type="entry name" value="Thioredoxin"/>
    <property type="match status" value="1"/>
</dbReference>
<keyword evidence="13" id="KW-1185">Reference proteome</keyword>
<dbReference type="OrthoDB" id="9790390at2"/>
<dbReference type="PROSITE" id="PS00194">
    <property type="entry name" value="THIOREDOXIN_1"/>
    <property type="match status" value="1"/>
</dbReference>
<keyword evidence="5 10" id="KW-1015">Disulfide bond</keyword>
<dbReference type="GO" id="GO:0045454">
    <property type="term" value="P:cell redox homeostasis"/>
    <property type="evidence" value="ECO:0007669"/>
    <property type="project" value="TreeGrafter"/>
</dbReference>
<dbReference type="InterPro" id="IPR017937">
    <property type="entry name" value="Thioredoxin_CS"/>
</dbReference>
<dbReference type="InterPro" id="IPR005746">
    <property type="entry name" value="Thioredoxin"/>
</dbReference>
<dbReference type="PANTHER" id="PTHR45663:SF11">
    <property type="entry name" value="GEO12009P1"/>
    <property type="match status" value="1"/>
</dbReference>
<dbReference type="PANTHER" id="PTHR45663">
    <property type="entry name" value="GEO12009P1"/>
    <property type="match status" value="1"/>
</dbReference>
<evidence type="ECO:0000256" key="2">
    <source>
        <dbReference type="ARBA" id="ARBA00020570"/>
    </source>
</evidence>
<dbReference type="RefSeq" id="WP_031389006.1">
    <property type="nucleotide sequence ID" value="NZ_JPNB01000001.1"/>
</dbReference>